<protein>
    <submittedName>
        <fullName evidence="1">Uncharacterized protein</fullName>
    </submittedName>
</protein>
<evidence type="ECO:0000313" key="2">
    <source>
        <dbReference type="Proteomes" id="UP001187192"/>
    </source>
</evidence>
<dbReference type="EMBL" id="BTGU01000011">
    <property type="protein sequence ID" value="GMN40828.1"/>
    <property type="molecule type" value="Genomic_DNA"/>
</dbReference>
<organism evidence="1 2">
    <name type="scientific">Ficus carica</name>
    <name type="common">Common fig</name>
    <dbReference type="NCBI Taxonomy" id="3494"/>
    <lineage>
        <taxon>Eukaryota</taxon>
        <taxon>Viridiplantae</taxon>
        <taxon>Streptophyta</taxon>
        <taxon>Embryophyta</taxon>
        <taxon>Tracheophyta</taxon>
        <taxon>Spermatophyta</taxon>
        <taxon>Magnoliopsida</taxon>
        <taxon>eudicotyledons</taxon>
        <taxon>Gunneridae</taxon>
        <taxon>Pentapetalae</taxon>
        <taxon>rosids</taxon>
        <taxon>fabids</taxon>
        <taxon>Rosales</taxon>
        <taxon>Moraceae</taxon>
        <taxon>Ficeae</taxon>
        <taxon>Ficus</taxon>
    </lineage>
</organism>
<comment type="caution">
    <text evidence="1">The sequence shown here is derived from an EMBL/GenBank/DDBJ whole genome shotgun (WGS) entry which is preliminary data.</text>
</comment>
<reference evidence="1" key="1">
    <citation type="submission" date="2023-07" db="EMBL/GenBank/DDBJ databases">
        <title>draft genome sequence of fig (Ficus carica).</title>
        <authorList>
            <person name="Takahashi T."/>
            <person name="Nishimura K."/>
        </authorList>
    </citation>
    <scope>NUCLEOTIDE SEQUENCE</scope>
</reference>
<gene>
    <name evidence="1" type="ORF">TIFTF001_010058</name>
</gene>
<sequence>MTVNWSGFGVVDIRDRAELQRWWQRSFVEVFGCSRLLSAFAFYRYCIEVAAALSVGGCSVLWCCSSGGDGGPAELGYLG</sequence>
<dbReference type="Proteomes" id="UP001187192">
    <property type="component" value="Unassembled WGS sequence"/>
</dbReference>
<name>A0AA88A803_FICCA</name>
<proteinExistence type="predicted"/>
<dbReference type="AlphaFoldDB" id="A0AA88A803"/>
<evidence type="ECO:0000313" key="1">
    <source>
        <dbReference type="EMBL" id="GMN40828.1"/>
    </source>
</evidence>
<keyword evidence="2" id="KW-1185">Reference proteome</keyword>
<accession>A0AA88A803</accession>